<evidence type="ECO:0000313" key="3">
    <source>
        <dbReference type="Proteomes" id="UP000284177"/>
    </source>
</evidence>
<name>A0A419T7P6_9FIRM</name>
<gene>
    <name evidence="2" type="ORF">BET03_09415</name>
</gene>
<dbReference type="Pfam" id="PF08241">
    <property type="entry name" value="Methyltransf_11"/>
    <property type="match status" value="1"/>
</dbReference>
<dbReference type="EMBL" id="MCIB01000006">
    <property type="protein sequence ID" value="RKD33459.1"/>
    <property type="molecule type" value="Genomic_DNA"/>
</dbReference>
<keyword evidence="3" id="KW-1185">Reference proteome</keyword>
<comment type="caution">
    <text evidence="2">The sequence shown here is derived from an EMBL/GenBank/DDBJ whole genome shotgun (WGS) entry which is preliminary data.</text>
</comment>
<dbReference type="Proteomes" id="UP000284177">
    <property type="component" value="Unassembled WGS sequence"/>
</dbReference>
<reference evidence="2 3" key="1">
    <citation type="submission" date="2016-08" db="EMBL/GenBank/DDBJ databases">
        <title>Novel Firmicutes and Novel Genomes.</title>
        <authorList>
            <person name="Poppleton D.I."/>
            <person name="Gribaldo S."/>
        </authorList>
    </citation>
    <scope>NUCLEOTIDE SEQUENCE [LARGE SCALE GENOMIC DNA]</scope>
    <source>
        <strain evidence="2 3">CTT3</strain>
    </source>
</reference>
<dbReference type="OrthoDB" id="9772751at2"/>
<feature type="domain" description="Methyltransferase type 11" evidence="1">
    <location>
        <begin position="40"/>
        <end position="131"/>
    </location>
</feature>
<keyword evidence="2" id="KW-0489">Methyltransferase</keyword>
<sequence>MELSPKLYHWFVRPKWFIRLYNNTLKSLLKDFDFKNKKILDFGCGIGSSSSLFDSNYYLGLDCDSKRINYAKYLYPNYNFSTIKKGKLPLASQSIDYILIIAVLHHISTPEIKDYLLDFHRILKHNGKIIIIEPCIINKYYFSNWFMTNMNKGKYIRNENDYLSLFNKDFYDVNTIKKFKKCFFYNEIFFTATKK</sequence>
<dbReference type="InterPro" id="IPR013216">
    <property type="entry name" value="Methyltransf_11"/>
</dbReference>
<dbReference type="AlphaFoldDB" id="A0A419T7P6"/>
<dbReference type="CDD" id="cd02440">
    <property type="entry name" value="AdoMet_MTases"/>
    <property type="match status" value="1"/>
</dbReference>
<dbReference type="RefSeq" id="WP_120167833.1">
    <property type="nucleotide sequence ID" value="NZ_MCIB01000006.1"/>
</dbReference>
<keyword evidence="2" id="KW-0808">Transferase</keyword>
<organism evidence="2 3">
    <name type="scientific">Thermohalobacter berrensis</name>
    <dbReference type="NCBI Taxonomy" id="99594"/>
    <lineage>
        <taxon>Bacteria</taxon>
        <taxon>Bacillati</taxon>
        <taxon>Bacillota</taxon>
        <taxon>Tissierellia</taxon>
        <taxon>Tissierellales</taxon>
        <taxon>Thermohalobacteraceae</taxon>
        <taxon>Thermohalobacter</taxon>
    </lineage>
</organism>
<dbReference type="GO" id="GO:0008757">
    <property type="term" value="F:S-adenosylmethionine-dependent methyltransferase activity"/>
    <property type="evidence" value="ECO:0007669"/>
    <property type="project" value="InterPro"/>
</dbReference>
<proteinExistence type="predicted"/>
<evidence type="ECO:0000313" key="2">
    <source>
        <dbReference type="EMBL" id="RKD33459.1"/>
    </source>
</evidence>
<accession>A0A419T7P6</accession>
<dbReference type="Gene3D" id="3.40.50.150">
    <property type="entry name" value="Vaccinia Virus protein VP39"/>
    <property type="match status" value="1"/>
</dbReference>
<evidence type="ECO:0000259" key="1">
    <source>
        <dbReference type="Pfam" id="PF08241"/>
    </source>
</evidence>
<dbReference type="GO" id="GO:0032259">
    <property type="term" value="P:methylation"/>
    <property type="evidence" value="ECO:0007669"/>
    <property type="project" value="UniProtKB-KW"/>
</dbReference>
<protein>
    <submittedName>
        <fullName evidence="2">Methyltransferase type 11</fullName>
    </submittedName>
</protein>
<dbReference type="SUPFAM" id="SSF53335">
    <property type="entry name" value="S-adenosyl-L-methionine-dependent methyltransferases"/>
    <property type="match status" value="1"/>
</dbReference>
<dbReference type="InterPro" id="IPR029063">
    <property type="entry name" value="SAM-dependent_MTases_sf"/>
</dbReference>